<dbReference type="Proteomes" id="UP000001194">
    <property type="component" value="Unassembled WGS sequence"/>
</dbReference>
<evidence type="ECO:0000313" key="3">
    <source>
        <dbReference type="Proteomes" id="UP000001194"/>
    </source>
</evidence>
<keyword evidence="3" id="KW-1185">Reference proteome</keyword>
<organism evidence="3">
    <name type="scientific">Laccaria bicolor (strain S238N-H82 / ATCC MYA-4686)</name>
    <name type="common">Bicoloured deceiver</name>
    <name type="synonym">Laccaria laccata var. bicolor</name>
    <dbReference type="NCBI Taxonomy" id="486041"/>
    <lineage>
        <taxon>Eukaryota</taxon>
        <taxon>Fungi</taxon>
        <taxon>Dikarya</taxon>
        <taxon>Basidiomycota</taxon>
        <taxon>Agaricomycotina</taxon>
        <taxon>Agaricomycetes</taxon>
        <taxon>Agaricomycetidae</taxon>
        <taxon>Agaricales</taxon>
        <taxon>Agaricineae</taxon>
        <taxon>Hydnangiaceae</taxon>
        <taxon>Laccaria</taxon>
    </lineage>
</organism>
<dbReference type="RefSeq" id="XP_001879333.1">
    <property type="nucleotide sequence ID" value="XM_001879298.1"/>
</dbReference>
<feature type="compositionally biased region" description="Low complexity" evidence="1">
    <location>
        <begin position="16"/>
        <end position="36"/>
    </location>
</feature>
<feature type="region of interest" description="Disordered" evidence="1">
    <location>
        <begin position="1"/>
        <end position="45"/>
    </location>
</feature>
<dbReference type="KEGG" id="lbc:LACBIDRAFT_325856"/>
<dbReference type="EMBL" id="DS547098">
    <property type="protein sequence ID" value="EDR09948.1"/>
    <property type="molecule type" value="Genomic_DNA"/>
</dbReference>
<dbReference type="HOGENOM" id="CLU_1992995_0_0_1"/>
<reference evidence="2 3" key="1">
    <citation type="journal article" date="2008" name="Nature">
        <title>The genome of Laccaria bicolor provides insights into mycorrhizal symbiosis.</title>
        <authorList>
            <person name="Martin F."/>
            <person name="Aerts A."/>
            <person name="Ahren D."/>
            <person name="Brun A."/>
            <person name="Danchin E.G.J."/>
            <person name="Duchaussoy F."/>
            <person name="Gibon J."/>
            <person name="Kohler A."/>
            <person name="Lindquist E."/>
            <person name="Pereda V."/>
            <person name="Salamov A."/>
            <person name="Shapiro H.J."/>
            <person name="Wuyts J."/>
            <person name="Blaudez D."/>
            <person name="Buee M."/>
            <person name="Brokstein P."/>
            <person name="Canbaeck B."/>
            <person name="Cohen D."/>
            <person name="Courty P.E."/>
            <person name="Coutinho P.M."/>
            <person name="Delaruelle C."/>
            <person name="Detter J.C."/>
            <person name="Deveau A."/>
            <person name="DiFazio S."/>
            <person name="Duplessis S."/>
            <person name="Fraissinet-Tachet L."/>
            <person name="Lucic E."/>
            <person name="Frey-Klett P."/>
            <person name="Fourrey C."/>
            <person name="Feussner I."/>
            <person name="Gay G."/>
            <person name="Grimwood J."/>
            <person name="Hoegger P.J."/>
            <person name="Jain P."/>
            <person name="Kilaru S."/>
            <person name="Labbe J."/>
            <person name="Lin Y.C."/>
            <person name="Legue V."/>
            <person name="Le Tacon F."/>
            <person name="Marmeisse R."/>
            <person name="Melayah D."/>
            <person name="Montanini B."/>
            <person name="Muratet M."/>
            <person name="Nehls U."/>
            <person name="Niculita-Hirzel H."/>
            <person name="Oudot-Le Secq M.P."/>
            <person name="Peter M."/>
            <person name="Quesneville H."/>
            <person name="Rajashekar B."/>
            <person name="Reich M."/>
            <person name="Rouhier N."/>
            <person name="Schmutz J."/>
            <person name="Yin T."/>
            <person name="Chalot M."/>
            <person name="Henrissat B."/>
            <person name="Kuees U."/>
            <person name="Lucas S."/>
            <person name="Van de Peer Y."/>
            <person name="Podila G.K."/>
            <person name="Polle A."/>
            <person name="Pukkila P.J."/>
            <person name="Richardson P.M."/>
            <person name="Rouze P."/>
            <person name="Sanders I.R."/>
            <person name="Stajich J.E."/>
            <person name="Tunlid A."/>
            <person name="Tuskan G."/>
            <person name="Grigoriev I.V."/>
        </authorList>
    </citation>
    <scope>NUCLEOTIDE SEQUENCE [LARGE SCALE GENOMIC DNA]</scope>
    <source>
        <strain evidence="3">S238N-H82 / ATCC MYA-4686</strain>
    </source>
</reference>
<sequence>MAGSKGKEAFRRPLRQLKLLPRKSSASPGLFSSSSAHHTRSRHRPLTQCQSLADAELGEDVGVVSPSPGAGSPSDHVYPAQIHDWTSVNLSWTSLDIRYSLLDFIGHSVIWAQQRLMVTWCLIGR</sequence>
<accession>B0D6G5</accession>
<dbReference type="GeneID" id="6074981"/>
<evidence type="ECO:0000256" key="1">
    <source>
        <dbReference type="SAM" id="MobiDB-lite"/>
    </source>
</evidence>
<evidence type="ECO:0000313" key="2">
    <source>
        <dbReference type="EMBL" id="EDR09948.1"/>
    </source>
</evidence>
<gene>
    <name evidence="2" type="ORF">LACBIDRAFT_325856</name>
</gene>
<name>B0D6G5_LACBS</name>
<proteinExistence type="predicted"/>
<protein>
    <submittedName>
        <fullName evidence="2">Predicted protein</fullName>
    </submittedName>
</protein>
<dbReference type="AlphaFoldDB" id="B0D6G5"/>
<feature type="compositionally biased region" description="Basic and acidic residues" evidence="1">
    <location>
        <begin position="1"/>
        <end position="11"/>
    </location>
</feature>
<dbReference type="InParanoid" id="B0D6G5"/>